<dbReference type="EMBL" id="VTPV01000018">
    <property type="protein sequence ID" value="KAB1228624.1"/>
    <property type="molecule type" value="Genomic_DNA"/>
</dbReference>
<comment type="caution">
    <text evidence="1">The sequence shown here is derived from an EMBL/GenBank/DDBJ whole genome shotgun (WGS) entry which is preliminary data.</text>
</comment>
<keyword evidence="2" id="KW-1185">Reference proteome</keyword>
<accession>A0A5N4BJP5</accession>
<dbReference type="Proteomes" id="UP000326384">
    <property type="component" value="Unassembled WGS sequence"/>
</dbReference>
<name>A0A5N4BJP5_9FLAO</name>
<evidence type="ECO:0000313" key="2">
    <source>
        <dbReference type="Proteomes" id="UP000326384"/>
    </source>
</evidence>
<proteinExistence type="predicted"/>
<dbReference type="PROSITE" id="PS51257">
    <property type="entry name" value="PROKAR_LIPOPROTEIN"/>
    <property type="match status" value="1"/>
</dbReference>
<evidence type="ECO:0008006" key="3">
    <source>
        <dbReference type="Google" id="ProtNLM"/>
    </source>
</evidence>
<reference evidence="1 2" key="1">
    <citation type="journal article" date="2019" name="Stand. Genomic Sci.">
        <title>Draft Whole-Genome Sequence of a Novel Chryseobacterium viscerum Strain Isolated from Fresh Water at Dripping Springs, New Mexico.</title>
        <authorList>
            <person name="Kyndt J.A."/>
            <person name="Moore T.C."/>
        </authorList>
    </citation>
    <scope>NUCLEOTIDE SEQUENCE [LARGE SCALE GENOMIC DNA]</scope>
    <source>
        <strain evidence="1 2">DPS</strain>
    </source>
</reference>
<gene>
    <name evidence="1" type="ORF">F8D52_21405</name>
</gene>
<evidence type="ECO:0000313" key="1">
    <source>
        <dbReference type="EMBL" id="KAB1228624.1"/>
    </source>
</evidence>
<dbReference type="RefSeq" id="WP_152291258.1">
    <property type="nucleotide sequence ID" value="NZ_VTPV01000018.1"/>
</dbReference>
<sequence>MKSRLLFLRSIITLFAVFCFLVSCNKEYSSSYGYDHIKVYGYNKKPWDSDASKNKLYLSEVSDQDRILYPKIGKLNFTLIDSLKPSQKIDSILFKGKYEEYFPRPNCPAGNNHILLFYKEGILKYVAKFSDYCDECFLINHSTGQRHYMKLGYNDFMKQVKTIMH</sequence>
<organism evidence="1 2">
    <name type="scientific">Chryseobacterium viscerum</name>
    <dbReference type="NCBI Taxonomy" id="1037377"/>
    <lineage>
        <taxon>Bacteria</taxon>
        <taxon>Pseudomonadati</taxon>
        <taxon>Bacteroidota</taxon>
        <taxon>Flavobacteriia</taxon>
        <taxon>Flavobacteriales</taxon>
        <taxon>Weeksellaceae</taxon>
        <taxon>Chryseobacterium group</taxon>
        <taxon>Chryseobacterium</taxon>
    </lineage>
</organism>
<protein>
    <recommendedName>
        <fullName evidence="3">Lipoprotein</fullName>
    </recommendedName>
</protein>